<keyword evidence="1" id="KW-1133">Transmembrane helix</keyword>
<accession>A0A914ZGW4</accession>
<dbReference type="Proteomes" id="UP000887569">
    <property type="component" value="Unplaced"/>
</dbReference>
<evidence type="ECO:0000313" key="3">
    <source>
        <dbReference type="WBParaSite" id="PgB03_g143_t01"/>
    </source>
</evidence>
<sequence length="388" mass="42594">TSMFKIVSPRLLSITPEEDKRSSSNMLSPSIFSLHDRGQGLEALLSVPNALKAIDNADYREWMDLIIEASRVPDAIDRLQKDDVLEVAANLEDAPRGIDGQPMHFTKENATEILGEHGKRQIEVFEWLQSNFTEKQQKDFKDTGYSILTREQLEYVYGKQSPYNDSTALDLFKSLSEVQIRRRMEINLRELAKAEGKQVRTKRQIGQGIVLSPVLLTSFILNPVAVSQPLILSPILLAPVILSPNIFGTIILSPWVLSPGILSPRLLSPTILSPAALSTAILSPIALNPFILSPGVLLPLILSPMLLDPFILSPQALTPLILCPLALSPFVFNPTILSPIILSPFVLGPSFFSPLYVTALVLSPHALSPLINSTGKYVALILSPSILS</sequence>
<feature type="transmembrane region" description="Helical" evidence="1">
    <location>
        <begin position="231"/>
        <end position="257"/>
    </location>
</feature>
<dbReference type="Pfam" id="PF04870">
    <property type="entry name" value="Moulting_cycle"/>
    <property type="match status" value="1"/>
</dbReference>
<feature type="transmembrane region" description="Helical" evidence="1">
    <location>
        <begin position="339"/>
        <end position="362"/>
    </location>
</feature>
<keyword evidence="2" id="KW-1185">Reference proteome</keyword>
<keyword evidence="1" id="KW-0812">Transmembrane</keyword>
<evidence type="ECO:0000256" key="1">
    <source>
        <dbReference type="SAM" id="Phobius"/>
    </source>
</evidence>
<dbReference type="AlphaFoldDB" id="A0A914ZGW4"/>
<protein>
    <submittedName>
        <fullName evidence="3">Uncharacterized protein</fullName>
    </submittedName>
</protein>
<evidence type="ECO:0000313" key="2">
    <source>
        <dbReference type="Proteomes" id="UP000887569"/>
    </source>
</evidence>
<dbReference type="PANTHER" id="PTHR21523:SF37">
    <property type="entry name" value="MLT-TEN (MLT-10) RELATED"/>
    <property type="match status" value="1"/>
</dbReference>
<dbReference type="WBParaSite" id="PgB03_g143_t01">
    <property type="protein sequence ID" value="PgB03_g143_t01"/>
    <property type="gene ID" value="PgB03_g143"/>
</dbReference>
<keyword evidence="1" id="KW-0472">Membrane</keyword>
<dbReference type="InterPro" id="IPR006954">
    <property type="entry name" value="Mlt-10-like"/>
</dbReference>
<organism evidence="2 3">
    <name type="scientific">Parascaris univalens</name>
    <name type="common">Nematode worm</name>
    <dbReference type="NCBI Taxonomy" id="6257"/>
    <lineage>
        <taxon>Eukaryota</taxon>
        <taxon>Metazoa</taxon>
        <taxon>Ecdysozoa</taxon>
        <taxon>Nematoda</taxon>
        <taxon>Chromadorea</taxon>
        <taxon>Rhabditida</taxon>
        <taxon>Spirurina</taxon>
        <taxon>Ascaridomorpha</taxon>
        <taxon>Ascaridoidea</taxon>
        <taxon>Ascarididae</taxon>
        <taxon>Parascaris</taxon>
    </lineage>
</organism>
<feature type="transmembrane region" description="Helical" evidence="1">
    <location>
        <begin position="205"/>
        <end position="225"/>
    </location>
</feature>
<proteinExistence type="predicted"/>
<name>A0A914ZGW4_PARUN</name>
<dbReference type="PANTHER" id="PTHR21523">
    <property type="match status" value="1"/>
</dbReference>
<reference evidence="3" key="1">
    <citation type="submission" date="2022-11" db="UniProtKB">
        <authorList>
            <consortium name="WormBaseParasite"/>
        </authorList>
    </citation>
    <scope>IDENTIFICATION</scope>
</reference>
<feature type="transmembrane region" description="Helical" evidence="1">
    <location>
        <begin position="311"/>
        <end position="332"/>
    </location>
</feature>
<feature type="transmembrane region" description="Helical" evidence="1">
    <location>
        <begin position="269"/>
        <end position="291"/>
    </location>
</feature>